<evidence type="ECO:0000256" key="2">
    <source>
        <dbReference type="ARBA" id="ARBA00010145"/>
    </source>
</evidence>
<organism evidence="9 10">
    <name type="scientific">Rurimicrobium arvi</name>
    <dbReference type="NCBI Taxonomy" id="2049916"/>
    <lineage>
        <taxon>Bacteria</taxon>
        <taxon>Pseudomonadati</taxon>
        <taxon>Bacteroidota</taxon>
        <taxon>Chitinophagia</taxon>
        <taxon>Chitinophagales</taxon>
        <taxon>Chitinophagaceae</taxon>
        <taxon>Rurimicrobium</taxon>
    </lineage>
</organism>
<feature type="transmembrane region" description="Helical" evidence="8">
    <location>
        <begin position="31"/>
        <end position="48"/>
    </location>
</feature>
<feature type="transmembrane region" description="Helical" evidence="8">
    <location>
        <begin position="158"/>
        <end position="177"/>
    </location>
</feature>
<reference evidence="10" key="1">
    <citation type="journal article" date="2019" name="Int. J. Syst. Evol. Microbiol.">
        <title>The Global Catalogue of Microorganisms (GCM) 10K type strain sequencing project: providing services to taxonomists for standard genome sequencing and annotation.</title>
        <authorList>
            <consortium name="The Broad Institute Genomics Platform"/>
            <consortium name="The Broad Institute Genome Sequencing Center for Infectious Disease"/>
            <person name="Wu L."/>
            <person name="Ma J."/>
        </authorList>
    </citation>
    <scope>NUCLEOTIDE SEQUENCE [LARGE SCALE GENOMIC DNA]</scope>
    <source>
        <strain evidence="10">JCM 31921</strain>
    </source>
</reference>
<evidence type="ECO:0000256" key="7">
    <source>
        <dbReference type="ARBA" id="ARBA00023136"/>
    </source>
</evidence>
<evidence type="ECO:0000313" key="10">
    <source>
        <dbReference type="Proteomes" id="UP001501410"/>
    </source>
</evidence>
<keyword evidence="7 8" id="KW-0472">Membrane</keyword>
<dbReference type="Pfam" id="PF03547">
    <property type="entry name" value="Mem_trans"/>
    <property type="match status" value="1"/>
</dbReference>
<keyword evidence="6 8" id="KW-1133">Transmembrane helix</keyword>
<name>A0ABP8MT64_9BACT</name>
<dbReference type="Proteomes" id="UP001501410">
    <property type="component" value="Unassembled WGS sequence"/>
</dbReference>
<feature type="transmembrane region" description="Helical" evidence="8">
    <location>
        <begin position="183"/>
        <end position="205"/>
    </location>
</feature>
<dbReference type="InterPro" id="IPR038770">
    <property type="entry name" value="Na+/solute_symporter_sf"/>
</dbReference>
<keyword evidence="10" id="KW-1185">Reference proteome</keyword>
<feature type="transmembrane region" description="Helical" evidence="8">
    <location>
        <begin position="117"/>
        <end position="137"/>
    </location>
</feature>
<comment type="caution">
    <text evidence="9">The sequence shown here is derived from an EMBL/GenBank/DDBJ whole genome shotgun (WGS) entry which is preliminary data.</text>
</comment>
<feature type="transmembrane region" description="Helical" evidence="8">
    <location>
        <begin position="217"/>
        <end position="238"/>
    </location>
</feature>
<dbReference type="InterPro" id="IPR004776">
    <property type="entry name" value="Mem_transp_PIN-like"/>
</dbReference>
<feature type="transmembrane region" description="Helical" evidence="8">
    <location>
        <begin position="244"/>
        <end position="265"/>
    </location>
</feature>
<dbReference type="PANTHER" id="PTHR36838:SF1">
    <property type="entry name" value="SLR1864 PROTEIN"/>
    <property type="match status" value="1"/>
</dbReference>
<comment type="subcellular location">
    <subcellularLocation>
        <location evidence="1">Cell membrane</location>
        <topology evidence="1">Multi-pass membrane protein</topology>
    </subcellularLocation>
</comment>
<dbReference type="RefSeq" id="WP_344825342.1">
    <property type="nucleotide sequence ID" value="NZ_BAABEZ010000022.1"/>
</dbReference>
<evidence type="ECO:0000313" key="9">
    <source>
        <dbReference type="EMBL" id="GAA4454566.1"/>
    </source>
</evidence>
<protein>
    <submittedName>
        <fullName evidence="9">AEC family transporter</fullName>
    </submittedName>
</protein>
<keyword evidence="4" id="KW-1003">Cell membrane</keyword>
<accession>A0ABP8MT64</accession>
<comment type="similarity">
    <text evidence="2">Belongs to the auxin efflux carrier (TC 2.A.69) family.</text>
</comment>
<keyword evidence="3" id="KW-0813">Transport</keyword>
<dbReference type="Gene3D" id="1.20.1530.20">
    <property type="match status" value="1"/>
</dbReference>
<proteinExistence type="inferred from homology"/>
<dbReference type="PANTHER" id="PTHR36838">
    <property type="entry name" value="AUXIN EFFLUX CARRIER FAMILY PROTEIN"/>
    <property type="match status" value="1"/>
</dbReference>
<evidence type="ECO:0000256" key="3">
    <source>
        <dbReference type="ARBA" id="ARBA00022448"/>
    </source>
</evidence>
<feature type="transmembrane region" description="Helical" evidence="8">
    <location>
        <begin position="57"/>
        <end position="75"/>
    </location>
</feature>
<evidence type="ECO:0000256" key="4">
    <source>
        <dbReference type="ARBA" id="ARBA00022475"/>
    </source>
</evidence>
<dbReference type="EMBL" id="BAABEZ010000022">
    <property type="protein sequence ID" value="GAA4454566.1"/>
    <property type="molecule type" value="Genomic_DNA"/>
</dbReference>
<keyword evidence="5 8" id="KW-0812">Transmembrane</keyword>
<gene>
    <name evidence="9" type="ORF">GCM10023092_16780</name>
</gene>
<sequence length="303" mass="33151">MINFILIALCLSLGVFFRRSGKVPKDAHRGINAWLINVGLPAVSFKYLPSVFFTRDLLMPALAPVLVWAMGWMYVRIYTSRHPLSRPASGGLQLSSSLSNTSFVGFPLIMAYFSEEAIGVGIICDQVTFLLLSTVGIMTAMRAAPGHAWSLSSLVRRLLSFPPVWGCALALLLPRLIDIRPVYPLANALAATVAPLALFSIGLQLRLDGWRSELKRIRVALLYKLLLAPAIVLLFAVVCGFKGLPARIAVFEAAMPTLLTSGIIADQYELDPRMVNLTIGISILLSLVTTWIWYTVISIPGLL</sequence>
<feature type="transmembrane region" description="Helical" evidence="8">
    <location>
        <begin position="277"/>
        <end position="297"/>
    </location>
</feature>
<evidence type="ECO:0000256" key="1">
    <source>
        <dbReference type="ARBA" id="ARBA00004651"/>
    </source>
</evidence>
<evidence type="ECO:0000256" key="8">
    <source>
        <dbReference type="SAM" id="Phobius"/>
    </source>
</evidence>
<evidence type="ECO:0000256" key="5">
    <source>
        <dbReference type="ARBA" id="ARBA00022692"/>
    </source>
</evidence>
<evidence type="ECO:0000256" key="6">
    <source>
        <dbReference type="ARBA" id="ARBA00022989"/>
    </source>
</evidence>